<dbReference type="Gene3D" id="1.10.1040.10">
    <property type="entry name" value="N-(1-d-carboxylethyl)-l-norvaline Dehydrogenase, domain 2"/>
    <property type="match status" value="1"/>
</dbReference>
<dbReference type="Proteomes" id="UP000007962">
    <property type="component" value="Chromosome"/>
</dbReference>
<evidence type="ECO:0000259" key="6">
    <source>
        <dbReference type="Pfam" id="PF14833"/>
    </source>
</evidence>
<dbReference type="STRING" id="471853.Bcav_3560"/>
<dbReference type="EC" id="1.1.1.60" evidence="7"/>
<reference evidence="7 8" key="1">
    <citation type="journal article" date="2009" name="Stand. Genomic Sci.">
        <title>Complete genome sequence of Beutenbergia cavernae type strain (HKI 0122).</title>
        <authorList>
            <person name="Land M."/>
            <person name="Pukall R."/>
            <person name="Abt B."/>
            <person name="Goker M."/>
            <person name="Rohde M."/>
            <person name="Glavina Del Rio T."/>
            <person name="Tice H."/>
            <person name="Copeland A."/>
            <person name="Cheng J.F."/>
            <person name="Lucas S."/>
            <person name="Chen F."/>
            <person name="Nolan M."/>
            <person name="Bruce D."/>
            <person name="Goodwin L."/>
            <person name="Pitluck S."/>
            <person name="Ivanova N."/>
            <person name="Mavromatis K."/>
            <person name="Ovchinnikova G."/>
            <person name="Pati A."/>
            <person name="Chen A."/>
            <person name="Palaniappan K."/>
            <person name="Hauser L."/>
            <person name="Chang Y.J."/>
            <person name="Jefferies C.C."/>
            <person name="Saunders E."/>
            <person name="Brettin T."/>
            <person name="Detter J.C."/>
            <person name="Han C."/>
            <person name="Chain P."/>
            <person name="Bristow J."/>
            <person name="Eisen J.A."/>
            <person name="Markowitz V."/>
            <person name="Hugenholtz P."/>
            <person name="Kyrpides N.C."/>
            <person name="Klenk H.P."/>
            <person name="Lapidus A."/>
        </authorList>
    </citation>
    <scope>NUCLEOTIDE SEQUENCE [LARGE SCALE GENOMIC DNA]</scope>
    <source>
        <strain evidence="8">ATCC BAA-8 / DSM 12333 / NBRC 16432</strain>
    </source>
</reference>
<dbReference type="InterPro" id="IPR015815">
    <property type="entry name" value="HIBADH-related"/>
</dbReference>
<evidence type="ECO:0000256" key="1">
    <source>
        <dbReference type="ARBA" id="ARBA00009080"/>
    </source>
</evidence>
<dbReference type="InterPro" id="IPR008927">
    <property type="entry name" value="6-PGluconate_DH-like_C_sf"/>
</dbReference>
<dbReference type="GO" id="GO:0050661">
    <property type="term" value="F:NADP binding"/>
    <property type="evidence" value="ECO:0007669"/>
    <property type="project" value="InterPro"/>
</dbReference>
<dbReference type="OrthoDB" id="3185659at2"/>
<dbReference type="PIRSF" id="PIRSF000103">
    <property type="entry name" value="HIBADH"/>
    <property type="match status" value="1"/>
</dbReference>
<dbReference type="SUPFAM" id="SSF51735">
    <property type="entry name" value="NAD(P)-binding Rossmann-fold domains"/>
    <property type="match status" value="1"/>
</dbReference>
<dbReference type="AlphaFoldDB" id="C5C2V8"/>
<dbReference type="InterPro" id="IPR006115">
    <property type="entry name" value="6PGDH_NADP-bd"/>
</dbReference>
<name>C5C2V8_BEUC1</name>
<dbReference type="PANTHER" id="PTHR43060:SF15">
    <property type="entry name" value="3-HYDROXYISOBUTYRATE DEHYDROGENASE-LIKE 1, MITOCHONDRIAL-RELATED"/>
    <property type="match status" value="1"/>
</dbReference>
<evidence type="ECO:0000256" key="3">
    <source>
        <dbReference type="ARBA" id="ARBA00023027"/>
    </source>
</evidence>
<evidence type="ECO:0000313" key="8">
    <source>
        <dbReference type="Proteomes" id="UP000007962"/>
    </source>
</evidence>
<evidence type="ECO:0000259" key="5">
    <source>
        <dbReference type="Pfam" id="PF03446"/>
    </source>
</evidence>
<evidence type="ECO:0000256" key="4">
    <source>
        <dbReference type="PIRSR" id="PIRSR000103-1"/>
    </source>
</evidence>
<evidence type="ECO:0000313" key="7">
    <source>
        <dbReference type="EMBL" id="ACQ81802.1"/>
    </source>
</evidence>
<dbReference type="InterPro" id="IPR036291">
    <property type="entry name" value="NAD(P)-bd_dom_sf"/>
</dbReference>
<dbReference type="Pfam" id="PF14833">
    <property type="entry name" value="NAD_binding_11"/>
    <property type="match status" value="1"/>
</dbReference>
<keyword evidence="2 7" id="KW-0560">Oxidoreductase</keyword>
<dbReference type="RefSeq" id="WP_015884039.1">
    <property type="nucleotide sequence ID" value="NC_012669.1"/>
</dbReference>
<feature type="domain" description="3-hydroxyisobutyrate dehydrogenase-like NAD-binding" evidence="6">
    <location>
        <begin position="164"/>
        <end position="283"/>
    </location>
</feature>
<dbReference type="GO" id="GO:0008679">
    <property type="term" value="F:2-hydroxy-3-oxopropionate reductase activity"/>
    <property type="evidence" value="ECO:0007669"/>
    <property type="project" value="UniProtKB-EC"/>
</dbReference>
<comment type="similarity">
    <text evidence="1">Belongs to the HIBADH-related family.</text>
</comment>
<dbReference type="SUPFAM" id="SSF48179">
    <property type="entry name" value="6-phosphogluconate dehydrogenase C-terminal domain-like"/>
    <property type="match status" value="1"/>
</dbReference>
<gene>
    <name evidence="7" type="ordered locus">Bcav_3560</name>
</gene>
<feature type="domain" description="6-phosphogluconate dehydrogenase NADP-binding" evidence="5">
    <location>
        <begin position="3"/>
        <end position="161"/>
    </location>
</feature>
<dbReference type="InterPro" id="IPR029154">
    <property type="entry name" value="HIBADH-like_NADP-bd"/>
</dbReference>
<protein>
    <submittedName>
        <fullName evidence="7">2-hydroxy-3-oxopropionate reductase</fullName>
        <ecNumber evidence="7">1.1.1.60</ecNumber>
    </submittedName>
</protein>
<dbReference type="Pfam" id="PF03446">
    <property type="entry name" value="NAD_binding_2"/>
    <property type="match status" value="1"/>
</dbReference>
<sequence>MTNIGFIGAGVMGAPMIANLVSAGHSVRGFARSAASRERIAAAGAAVATAADDCLESDVLISMLPDSPDVAAVYLGERGLARSVSPQQIVVDMSTVTAETAIAVHDAVGAAGGSALDAPVSGGEQAAVEGSLSIMVGGEPDVIERVRPLLEAMGSAITHVGPPGSGQLTKAANQLIVATNIAALAEAVVLLESSGIDVGAALTAIGGGLAGSTVLERKRAAILAGTYRPGFRAALHDKDLGIVAAAARREGIALPVTAVVSQLMAALLARGDGELDHLALLKLARELNGRAG</sequence>
<dbReference type="KEGG" id="bcv:Bcav_3560"/>
<feature type="active site" evidence="4">
    <location>
        <position position="170"/>
    </location>
</feature>
<keyword evidence="3" id="KW-0520">NAD</keyword>
<dbReference type="InterPro" id="IPR013328">
    <property type="entry name" value="6PGD_dom2"/>
</dbReference>
<proteinExistence type="inferred from homology"/>
<dbReference type="GO" id="GO:0051287">
    <property type="term" value="F:NAD binding"/>
    <property type="evidence" value="ECO:0007669"/>
    <property type="project" value="InterPro"/>
</dbReference>
<accession>C5C2V8</accession>
<dbReference type="eggNOG" id="COG2084">
    <property type="taxonomic scope" value="Bacteria"/>
</dbReference>
<evidence type="ECO:0000256" key="2">
    <source>
        <dbReference type="ARBA" id="ARBA00023002"/>
    </source>
</evidence>
<dbReference type="EMBL" id="CP001618">
    <property type="protein sequence ID" value="ACQ81802.1"/>
    <property type="molecule type" value="Genomic_DNA"/>
</dbReference>
<dbReference type="HOGENOM" id="CLU_035117_1_0_11"/>
<dbReference type="Gene3D" id="3.40.50.720">
    <property type="entry name" value="NAD(P)-binding Rossmann-like Domain"/>
    <property type="match status" value="1"/>
</dbReference>
<organism evidence="7 8">
    <name type="scientific">Beutenbergia cavernae (strain ATCC BAA-8 / DSM 12333 / CCUG 43141 / JCM 11478 / NBRC 16432 / NCIMB 13614 / HKI 0122)</name>
    <dbReference type="NCBI Taxonomy" id="471853"/>
    <lineage>
        <taxon>Bacteria</taxon>
        <taxon>Bacillati</taxon>
        <taxon>Actinomycetota</taxon>
        <taxon>Actinomycetes</taxon>
        <taxon>Micrococcales</taxon>
        <taxon>Beutenbergiaceae</taxon>
        <taxon>Beutenbergia</taxon>
    </lineage>
</organism>
<dbReference type="PANTHER" id="PTHR43060">
    <property type="entry name" value="3-HYDROXYISOBUTYRATE DEHYDROGENASE-LIKE 1, MITOCHONDRIAL-RELATED"/>
    <property type="match status" value="1"/>
</dbReference>
<keyword evidence="8" id="KW-1185">Reference proteome</keyword>